<dbReference type="Proteomes" id="UP000322144">
    <property type="component" value="Segment"/>
</dbReference>
<dbReference type="GeneID" id="77936857"/>
<evidence type="ECO:0000313" key="2">
    <source>
        <dbReference type="Proteomes" id="UP000322144"/>
    </source>
</evidence>
<dbReference type="KEGG" id="vg:77936857"/>
<protein>
    <submittedName>
        <fullName evidence="1">Uncharacterized protein</fullName>
    </submittedName>
</protein>
<organism evidence="1 2">
    <name type="scientific">Pseudomonas phage vB_PaeM_PS119XW</name>
    <dbReference type="NCBI Taxonomy" id="2601632"/>
    <lineage>
        <taxon>Viruses</taxon>
        <taxon>Duplodnaviria</taxon>
        <taxon>Heunggongvirae</taxon>
        <taxon>Uroviricota</taxon>
        <taxon>Caudoviricetes</taxon>
        <taxon>Chimalliviridae</taxon>
        <taxon>Pawinskivirus</taxon>
        <taxon>Pawinskivirus PS119XW</taxon>
    </lineage>
</organism>
<evidence type="ECO:0000313" key="1">
    <source>
        <dbReference type="EMBL" id="QEM41836.1"/>
    </source>
</evidence>
<name>A0A5C1K7C6_9CAUD</name>
<dbReference type="EMBL" id="MN103543">
    <property type="protein sequence ID" value="QEM41836.1"/>
    <property type="molecule type" value="Genomic_DNA"/>
</dbReference>
<reference evidence="1 2" key="1">
    <citation type="submission" date="2019-06" db="EMBL/GenBank/DDBJ databases">
        <title>A distant relative of Phikzvirus genus phages from a therapeutic phage collection.</title>
        <authorList>
            <person name="Hejnowicz M.S."/>
            <person name="Dabrowski K."/>
            <person name="Gawor J."/>
            <person name="Weber-Dabrowska B."/>
            <person name="Gromadka R."/>
            <person name="Lobocka M.B."/>
        </authorList>
    </citation>
    <scope>NUCLEOTIDE SEQUENCE [LARGE SCALE GENOMIC DNA]</scope>
</reference>
<sequence length="190" mass="22038">MQLCERYTAAWRLFHLRYEVVTPDLAAYSTNYLRNNHINVTGDRLVDRERVSQMSRGQQTAAGIAMMMGEGYSVGLVNYKDCVQIYADIQKHLGDWREQTLFHAHPAGFPPIEDLRLFEALAIEVYELAKKLEPREDVRSQIFDSLVAMNRRRNLASTNKWLQARSEVEGKLKPYVSIVDQIERYIVEAE</sequence>
<accession>A0A5C1K7C6</accession>
<dbReference type="RefSeq" id="YP_010660847.1">
    <property type="nucleotide sequence ID" value="NC_070882.1"/>
</dbReference>
<keyword evidence="2" id="KW-1185">Reference proteome</keyword>
<proteinExistence type="predicted"/>